<organism evidence="1">
    <name type="scientific">Podoviridae sp. ctKmJ5</name>
    <dbReference type="NCBI Taxonomy" id="2827732"/>
    <lineage>
        <taxon>Viruses</taxon>
        <taxon>Duplodnaviria</taxon>
        <taxon>Heunggongvirae</taxon>
        <taxon>Uroviricota</taxon>
        <taxon>Caudoviricetes</taxon>
    </lineage>
</organism>
<accession>A0A8S5SZ06</accession>
<name>A0A8S5SZ06_9CAUD</name>
<proteinExistence type="predicted"/>
<evidence type="ECO:0000313" key="1">
    <source>
        <dbReference type="EMBL" id="DAF56011.1"/>
    </source>
</evidence>
<dbReference type="EMBL" id="BK032705">
    <property type="protein sequence ID" value="DAF56011.1"/>
    <property type="molecule type" value="Genomic_DNA"/>
</dbReference>
<protein>
    <submittedName>
        <fullName evidence="1">Uncharacterized protein</fullName>
    </submittedName>
</protein>
<sequence>MKIESISCQVRTARKQHLCELYLCPIHKGEEYGYEVLKVDGKMEAHKRHLECDELTAKDEFQTEDYGLRYTSDTFYRAVYDYIHLHHNGDDWDGSMYSRVIKILNEVNN</sequence>
<reference evidence="1" key="1">
    <citation type="journal article" date="2021" name="Proc. Natl. Acad. Sci. U.S.A.">
        <title>A Catalog of Tens of Thousands of Viruses from Human Metagenomes Reveals Hidden Associations with Chronic Diseases.</title>
        <authorList>
            <person name="Tisza M.J."/>
            <person name="Buck C.B."/>
        </authorList>
    </citation>
    <scope>NUCLEOTIDE SEQUENCE</scope>
    <source>
        <strain evidence="1">CtKmJ5</strain>
    </source>
</reference>